<reference evidence="3" key="1">
    <citation type="submission" date="2022-01" db="EMBL/GenBank/DDBJ databases">
        <title>Antribacter sp. nov., isolated from Guizhou of China.</title>
        <authorList>
            <person name="Chengliang C."/>
            <person name="Ya Z."/>
        </authorList>
    </citation>
    <scope>NUCLEOTIDE SEQUENCE</scope>
    <source>
        <strain evidence="3">KLBMP 9083</strain>
    </source>
</reference>
<dbReference type="Gene3D" id="1.20.120.450">
    <property type="entry name" value="dinb family like domain"/>
    <property type="match status" value="1"/>
</dbReference>
<dbReference type="Proteomes" id="UP001165405">
    <property type="component" value="Unassembled WGS sequence"/>
</dbReference>
<sequence>MTTAPRTIDPEVTQHVLTDATAALDALIEAVRALPEGAERAASPLPGWTRGHVIGHLAGNGRAHARQAEYATRGEKVDYYDGGLAGREAEIEADSTLPLATHVAALEAVRERHAVAWPVPGAPLWRAPVTYRDGILHDCLFAWWREVRIHAVDAQVGIGFDSWDDAFCGHLLTWLAPRLAHGVSIAPEPWPPAPAGSPSAPAGSPQAVAGSPSAGTVVTGRLRDIVAWLAGREPERRPVAVRNGEPVPLPELLPWP</sequence>
<dbReference type="NCBIfam" id="TIGR03083">
    <property type="entry name" value="maleylpyruvate isomerase family mycothiol-dependent enzyme"/>
    <property type="match status" value="1"/>
</dbReference>
<evidence type="ECO:0000259" key="2">
    <source>
        <dbReference type="Pfam" id="PF11716"/>
    </source>
</evidence>
<keyword evidence="4" id="KW-1185">Reference proteome</keyword>
<feature type="domain" description="Mycothiol-dependent maleylpyruvate isomerase metal-binding" evidence="2">
    <location>
        <begin position="22"/>
        <end position="155"/>
    </location>
</feature>
<dbReference type="EMBL" id="JAKGSG010000033">
    <property type="protein sequence ID" value="MCF4121601.1"/>
    <property type="molecule type" value="Genomic_DNA"/>
</dbReference>
<dbReference type="InterPro" id="IPR036527">
    <property type="entry name" value="SCP2_sterol-bd_dom_sf"/>
</dbReference>
<dbReference type="Pfam" id="PF11716">
    <property type="entry name" value="MDMPI_N"/>
    <property type="match status" value="1"/>
</dbReference>
<evidence type="ECO:0000256" key="1">
    <source>
        <dbReference type="SAM" id="MobiDB-lite"/>
    </source>
</evidence>
<dbReference type="InterPro" id="IPR017517">
    <property type="entry name" value="Maleyloyr_isom"/>
</dbReference>
<dbReference type="SUPFAM" id="SSF109854">
    <property type="entry name" value="DinB/YfiT-like putative metalloenzymes"/>
    <property type="match status" value="1"/>
</dbReference>
<keyword evidence="3" id="KW-0413">Isomerase</keyword>
<dbReference type="GO" id="GO:0016853">
    <property type="term" value="F:isomerase activity"/>
    <property type="evidence" value="ECO:0007669"/>
    <property type="project" value="UniProtKB-KW"/>
</dbReference>
<dbReference type="InterPro" id="IPR034660">
    <property type="entry name" value="DinB/YfiT-like"/>
</dbReference>
<gene>
    <name evidence="3" type="ORF">L1785_11465</name>
</gene>
<accession>A0AA41QED5</accession>
<dbReference type="RefSeq" id="WP_236089399.1">
    <property type="nucleotide sequence ID" value="NZ_JAKGSG010000033.1"/>
</dbReference>
<organism evidence="3 4">
    <name type="scientific">Antribacter soli</name>
    <dbReference type="NCBI Taxonomy" id="2910976"/>
    <lineage>
        <taxon>Bacteria</taxon>
        <taxon>Bacillati</taxon>
        <taxon>Actinomycetota</taxon>
        <taxon>Actinomycetes</taxon>
        <taxon>Micrococcales</taxon>
        <taxon>Promicromonosporaceae</taxon>
        <taxon>Antribacter</taxon>
    </lineage>
</organism>
<feature type="compositionally biased region" description="Low complexity" evidence="1">
    <location>
        <begin position="196"/>
        <end position="214"/>
    </location>
</feature>
<feature type="region of interest" description="Disordered" evidence="1">
    <location>
        <begin position="190"/>
        <end position="214"/>
    </location>
</feature>
<protein>
    <submittedName>
        <fullName evidence="3">Maleylpyruvate isomerase family mycothiol-dependent enzyme</fullName>
    </submittedName>
</protein>
<name>A0AA41QED5_9MICO</name>
<dbReference type="InterPro" id="IPR024344">
    <property type="entry name" value="MDMPI_metal-binding"/>
</dbReference>
<proteinExistence type="predicted"/>
<evidence type="ECO:0000313" key="3">
    <source>
        <dbReference type="EMBL" id="MCF4121601.1"/>
    </source>
</evidence>
<evidence type="ECO:0000313" key="4">
    <source>
        <dbReference type="Proteomes" id="UP001165405"/>
    </source>
</evidence>
<dbReference type="GO" id="GO:0046872">
    <property type="term" value="F:metal ion binding"/>
    <property type="evidence" value="ECO:0007669"/>
    <property type="project" value="InterPro"/>
</dbReference>
<dbReference type="SUPFAM" id="SSF55718">
    <property type="entry name" value="SCP-like"/>
    <property type="match status" value="1"/>
</dbReference>
<dbReference type="AlphaFoldDB" id="A0AA41QED5"/>
<comment type="caution">
    <text evidence="3">The sequence shown here is derived from an EMBL/GenBank/DDBJ whole genome shotgun (WGS) entry which is preliminary data.</text>
</comment>